<proteinExistence type="predicted"/>
<dbReference type="AlphaFoldDB" id="A0AB73N9W4"/>
<dbReference type="RefSeq" id="WP_011068456.1">
    <property type="nucleotide sequence ID" value="NZ_CP007443.1"/>
</dbReference>
<accession>A0AB73N9W4</accession>
<organism evidence="1 2">
    <name type="scientific">Bifidobacterium adolescentis</name>
    <dbReference type="NCBI Taxonomy" id="1680"/>
    <lineage>
        <taxon>Bacteria</taxon>
        <taxon>Bacillati</taxon>
        <taxon>Actinomycetota</taxon>
        <taxon>Actinomycetes</taxon>
        <taxon>Bifidobacteriales</taxon>
        <taxon>Bifidobacteriaceae</taxon>
        <taxon>Bifidobacterium</taxon>
    </lineage>
</organism>
<evidence type="ECO:0008006" key="3">
    <source>
        <dbReference type="Google" id="ProtNLM"/>
    </source>
</evidence>
<dbReference type="KEGG" id="badl:BADO_1584"/>
<name>A0AB73N9W4_BIFAD</name>
<dbReference type="Proteomes" id="UP000192714">
    <property type="component" value="Unassembled WGS sequence"/>
</dbReference>
<comment type="caution">
    <text evidence="1">The sequence shown here is derived from an EMBL/GenBank/DDBJ whole genome shotgun (WGS) entry which is preliminary data.</text>
</comment>
<dbReference type="EMBL" id="NAQF01000007">
    <property type="protein sequence ID" value="OQM57293.1"/>
    <property type="molecule type" value="Genomic_DNA"/>
</dbReference>
<sequence length="108" mass="11656">MDQLHDKFLSMMNVIGSDDETRADDCLATARAYLSTNLGETWDTVPDLIQSDCVLAVAADLFNQKDARNGVMNVDSDAIEPFRVSADPLRAAWPKLRAAGVLAGMGIA</sequence>
<reference evidence="1 2" key="1">
    <citation type="submission" date="2017-03" db="EMBL/GenBank/DDBJ databases">
        <title>Maternal inheritance of bifidobacteria.</title>
        <authorList>
            <person name="Lugli G.A."/>
            <person name="Duranti S."/>
            <person name="Milani C."/>
            <person name="Mancabelli L."/>
        </authorList>
    </citation>
    <scope>NUCLEOTIDE SEQUENCE [LARGE SCALE GENOMIC DNA]</scope>
    <source>
        <strain evidence="1 2">1892B</strain>
    </source>
</reference>
<gene>
    <name evidence="1" type="ORF">B5789_1531</name>
</gene>
<evidence type="ECO:0000313" key="2">
    <source>
        <dbReference type="Proteomes" id="UP000192714"/>
    </source>
</evidence>
<evidence type="ECO:0000313" key="1">
    <source>
        <dbReference type="EMBL" id="OQM57293.1"/>
    </source>
</evidence>
<protein>
    <recommendedName>
        <fullName evidence="3">Phage gp6-like head-tail connector protein</fullName>
    </recommendedName>
</protein>